<dbReference type="EMBL" id="CP090895">
    <property type="protein sequence ID" value="ULT87675.1"/>
    <property type="molecule type" value="Genomic_DNA"/>
</dbReference>
<evidence type="ECO:0000256" key="1">
    <source>
        <dbReference type="SAM" id="SignalP"/>
    </source>
</evidence>
<dbReference type="PANTHER" id="PTHR47921">
    <property type="entry name" value="PROTEIN CBG14847-RELATED"/>
    <property type="match status" value="1"/>
</dbReference>
<dbReference type="InterPro" id="IPR005044">
    <property type="entry name" value="DUF282_CAE_spp"/>
</dbReference>
<gene>
    <name evidence="2" type="ORF">L3Y34_007084</name>
</gene>
<accession>A0AAE9A0X1</accession>
<evidence type="ECO:0000313" key="3">
    <source>
        <dbReference type="Proteomes" id="UP000827892"/>
    </source>
</evidence>
<dbReference type="PANTHER" id="PTHR47921:SF3">
    <property type="entry name" value="C6 DOMAIN-CONTAINING PROTEIN"/>
    <property type="match status" value="1"/>
</dbReference>
<feature type="signal peptide" evidence="1">
    <location>
        <begin position="1"/>
        <end position="18"/>
    </location>
</feature>
<keyword evidence="1" id="KW-0732">Signal</keyword>
<evidence type="ECO:0000313" key="2">
    <source>
        <dbReference type="EMBL" id="ULT87675.1"/>
    </source>
</evidence>
<reference evidence="2 3" key="1">
    <citation type="submission" date="2022-02" db="EMBL/GenBank/DDBJ databases">
        <title>Chromosome-level reference genomes for two strains of Caenorhabditis briggsae: an improved platform for comparative genomics.</title>
        <authorList>
            <person name="Stevens L."/>
            <person name="Andersen E.C."/>
        </authorList>
    </citation>
    <scope>NUCLEOTIDE SEQUENCE [LARGE SCALE GENOMIC DNA]</scope>
    <source>
        <strain evidence="2">QX1410_ONT</strain>
        <tissue evidence="2">Whole-organism</tissue>
    </source>
</reference>
<dbReference type="Proteomes" id="UP000827892">
    <property type="component" value="Chromosome V"/>
</dbReference>
<protein>
    <recommendedName>
        <fullName evidence="4">C6 domain-containing protein</fullName>
    </recommendedName>
</protein>
<organism evidence="2 3">
    <name type="scientific">Caenorhabditis briggsae</name>
    <dbReference type="NCBI Taxonomy" id="6238"/>
    <lineage>
        <taxon>Eukaryota</taxon>
        <taxon>Metazoa</taxon>
        <taxon>Ecdysozoa</taxon>
        <taxon>Nematoda</taxon>
        <taxon>Chromadorea</taxon>
        <taxon>Rhabditida</taxon>
        <taxon>Rhabditina</taxon>
        <taxon>Rhabditomorpha</taxon>
        <taxon>Rhabditoidea</taxon>
        <taxon>Rhabditidae</taxon>
        <taxon>Peloderinae</taxon>
        <taxon>Caenorhabditis</taxon>
    </lineage>
</organism>
<evidence type="ECO:0008006" key="4">
    <source>
        <dbReference type="Google" id="ProtNLM"/>
    </source>
</evidence>
<feature type="chain" id="PRO_5042219048" description="C6 domain-containing protein" evidence="1">
    <location>
        <begin position="19"/>
        <end position="206"/>
    </location>
</feature>
<sequence length="206" mass="21504">MFLLTANVLLIILGYVDACVPTQNVVHTSATTIQEQIRLLEAGVPLVLTPQEQAAIAAFLATSVATTTTTTESTTTTTELTTTTTTVTTTTTTPYPCSACAPIYDATCQGENLPSSSMYCLTDDEVPVTYTRGFCSTPCLSPDACMLSLDCPSGTAARIDSGSGDMNGNSDGSATFLYCDEGTGSWNAIIDGSTTSPILKVACRYP</sequence>
<proteinExistence type="predicted"/>
<dbReference type="AlphaFoldDB" id="A0AAE9A0X1"/>
<name>A0AAE9A0X1_CAEBR</name>
<dbReference type="Pfam" id="PF03380">
    <property type="entry name" value="DUF282"/>
    <property type="match status" value="1"/>
</dbReference>